<evidence type="ECO:0000313" key="1">
    <source>
        <dbReference type="EMBL" id="GAM60294.1"/>
    </source>
</evidence>
<comment type="caution">
    <text evidence="1">The sequence shown here is derived from an EMBL/GenBank/DDBJ whole genome shotgun (WGS) entry which is preliminary data.</text>
</comment>
<dbReference type="AlphaFoldDB" id="A0A0B8PBJ9"/>
<reference evidence="1 2" key="2">
    <citation type="submission" date="2015-01" db="EMBL/GenBank/DDBJ databases">
        <authorList>
            <consortium name="NBRP consortium"/>
            <person name="Sawabe T."/>
            <person name="Meirelles P."/>
            <person name="Feng G."/>
            <person name="Sayaka M."/>
            <person name="Hattori M."/>
            <person name="Ohkuma M."/>
        </authorList>
    </citation>
    <scope>NUCLEOTIDE SEQUENCE [LARGE SCALE GENOMIC DNA]</scope>
    <source>
        <strain evidence="1 2">JCM19232</strain>
    </source>
</reference>
<protein>
    <submittedName>
        <fullName evidence="1">Uncharacterized protein</fullName>
    </submittedName>
</protein>
<reference evidence="1 2" key="1">
    <citation type="submission" date="2015-01" db="EMBL/GenBank/DDBJ databases">
        <title>Vibrio sp. C5 JCM 19232 whole genome shotgun sequence.</title>
        <authorList>
            <person name="Sawabe T."/>
            <person name="Meirelles P."/>
            <person name="Feng G."/>
            <person name="Sayaka M."/>
            <person name="Hattori M."/>
            <person name="Ohkuma M."/>
        </authorList>
    </citation>
    <scope>NUCLEOTIDE SEQUENCE [LARGE SCALE GENOMIC DNA]</scope>
    <source>
        <strain evidence="1 2">JCM19232</strain>
    </source>
</reference>
<accession>A0A0B8PBJ9</accession>
<gene>
    <name evidence="1" type="ORF">JCM19232_627</name>
</gene>
<name>A0A0B8PBJ9_9VIBR</name>
<sequence>MGLTEDEALLTLILALDLVSEYHFDLEHEPDGNTIYTVENKSTRVDIVKNRVFPE</sequence>
<evidence type="ECO:0000313" key="2">
    <source>
        <dbReference type="Proteomes" id="UP000031670"/>
    </source>
</evidence>
<organism evidence="1 2">
    <name type="scientific">Vibrio ishigakensis</name>
    <dbReference type="NCBI Taxonomy" id="1481914"/>
    <lineage>
        <taxon>Bacteria</taxon>
        <taxon>Pseudomonadati</taxon>
        <taxon>Pseudomonadota</taxon>
        <taxon>Gammaproteobacteria</taxon>
        <taxon>Vibrionales</taxon>
        <taxon>Vibrionaceae</taxon>
        <taxon>Vibrio</taxon>
    </lineage>
</organism>
<proteinExistence type="predicted"/>
<dbReference type="Proteomes" id="UP000031670">
    <property type="component" value="Unassembled WGS sequence"/>
</dbReference>
<dbReference type="EMBL" id="BBSA01000001">
    <property type="protein sequence ID" value="GAM60294.1"/>
    <property type="molecule type" value="Genomic_DNA"/>
</dbReference>